<sequence>MADCQPRRQSPWAPRKSEARAICIVQCSAVRAARQQQAAAAAAAAAKPGMPRAPGRLDEADASPAGEMRCMNLPRFAS</sequence>
<dbReference type="GeneID" id="66067076"/>
<keyword evidence="3" id="KW-1185">Reference proteome</keyword>
<evidence type="ECO:0000313" key="3">
    <source>
        <dbReference type="Proteomes" id="UP000027002"/>
    </source>
</evidence>
<gene>
    <name evidence="2" type="ORF">UV8b_06299</name>
</gene>
<evidence type="ECO:0000313" key="2">
    <source>
        <dbReference type="EMBL" id="QUC22058.1"/>
    </source>
</evidence>
<organism evidence="2 3">
    <name type="scientific">Ustilaginoidea virens</name>
    <name type="common">Rice false smut fungus</name>
    <name type="synonym">Villosiclava virens</name>
    <dbReference type="NCBI Taxonomy" id="1159556"/>
    <lineage>
        <taxon>Eukaryota</taxon>
        <taxon>Fungi</taxon>
        <taxon>Dikarya</taxon>
        <taxon>Ascomycota</taxon>
        <taxon>Pezizomycotina</taxon>
        <taxon>Sordariomycetes</taxon>
        <taxon>Hypocreomycetidae</taxon>
        <taxon>Hypocreales</taxon>
        <taxon>Clavicipitaceae</taxon>
        <taxon>Ustilaginoidea</taxon>
    </lineage>
</organism>
<dbReference type="AlphaFoldDB" id="A0A8E5HVG3"/>
<dbReference type="EMBL" id="CP072757">
    <property type="protein sequence ID" value="QUC22058.1"/>
    <property type="molecule type" value="Genomic_DNA"/>
</dbReference>
<dbReference type="RefSeq" id="XP_042999731.1">
    <property type="nucleotide sequence ID" value="XM_043143796.1"/>
</dbReference>
<protein>
    <submittedName>
        <fullName evidence="2">Uncharacterized protein</fullName>
    </submittedName>
</protein>
<accession>A0A8E5HVG3</accession>
<dbReference type="KEGG" id="uvi:66067076"/>
<feature type="region of interest" description="Disordered" evidence="1">
    <location>
        <begin position="45"/>
        <end position="66"/>
    </location>
</feature>
<evidence type="ECO:0000256" key="1">
    <source>
        <dbReference type="SAM" id="MobiDB-lite"/>
    </source>
</evidence>
<proteinExistence type="predicted"/>
<reference evidence="2" key="1">
    <citation type="submission" date="2020-03" db="EMBL/GenBank/DDBJ databases">
        <title>A mixture of massive structural variations and highly conserved coding sequences in Ustilaginoidea virens genome.</title>
        <authorList>
            <person name="Zhang K."/>
            <person name="Zhao Z."/>
            <person name="Zhang Z."/>
            <person name="Li Y."/>
            <person name="Hsiang T."/>
            <person name="Sun W."/>
        </authorList>
    </citation>
    <scope>NUCLEOTIDE SEQUENCE</scope>
    <source>
        <strain evidence="2">UV-8b</strain>
    </source>
</reference>
<dbReference type="Proteomes" id="UP000027002">
    <property type="component" value="Chromosome 5"/>
</dbReference>
<name>A0A8E5HVG3_USTVR</name>